<dbReference type="RefSeq" id="WP_133603228.1">
    <property type="nucleotide sequence ID" value="NZ_JAUFPJ010000006.1"/>
</dbReference>
<comment type="caution">
    <text evidence="1">The sequence shown here is derived from an EMBL/GenBank/DDBJ whole genome shotgun (WGS) entry which is preliminary data.</text>
</comment>
<protein>
    <recommendedName>
        <fullName evidence="3">TAT (Twin-arginine translocation) pathway-exported protein</fullName>
    </recommendedName>
</protein>
<dbReference type="AlphaFoldDB" id="A0A4R6N7D1"/>
<evidence type="ECO:0000313" key="2">
    <source>
        <dbReference type="Proteomes" id="UP000295357"/>
    </source>
</evidence>
<evidence type="ECO:0008006" key="3">
    <source>
        <dbReference type="Google" id="ProtNLM"/>
    </source>
</evidence>
<dbReference type="Proteomes" id="UP000295357">
    <property type="component" value="Unassembled WGS sequence"/>
</dbReference>
<dbReference type="InterPro" id="IPR006311">
    <property type="entry name" value="TAT_signal"/>
</dbReference>
<organism evidence="1 2">
    <name type="scientific">Roseateles asaccharophilus</name>
    <dbReference type="NCBI Taxonomy" id="582607"/>
    <lineage>
        <taxon>Bacteria</taxon>
        <taxon>Pseudomonadati</taxon>
        <taxon>Pseudomonadota</taxon>
        <taxon>Betaproteobacteria</taxon>
        <taxon>Burkholderiales</taxon>
        <taxon>Sphaerotilaceae</taxon>
        <taxon>Roseateles</taxon>
    </lineage>
</organism>
<accession>A0A4R6N7D1</accession>
<dbReference type="PROSITE" id="PS51318">
    <property type="entry name" value="TAT"/>
    <property type="match status" value="1"/>
</dbReference>
<dbReference type="OrthoDB" id="329761at2"/>
<dbReference type="EMBL" id="SNXE01000003">
    <property type="protein sequence ID" value="TDP11328.1"/>
    <property type="molecule type" value="Genomic_DNA"/>
</dbReference>
<reference evidence="1 2" key="1">
    <citation type="submission" date="2019-03" db="EMBL/GenBank/DDBJ databases">
        <title>Genomic Encyclopedia of Type Strains, Phase IV (KMG-IV): sequencing the most valuable type-strain genomes for metagenomic binning, comparative biology and taxonomic classification.</title>
        <authorList>
            <person name="Goeker M."/>
        </authorList>
    </citation>
    <scope>NUCLEOTIDE SEQUENCE [LARGE SCALE GENOMIC DNA]</scope>
    <source>
        <strain evidence="1 2">DSM 25082</strain>
    </source>
</reference>
<proteinExistence type="predicted"/>
<keyword evidence="2" id="KW-1185">Reference proteome</keyword>
<sequence length="183" mass="19320">MRMNSQSPMSSPDPKRRRLLKLGLGAAALLAVAGGGVALLKPGLLESNTRLAPAARGLMRGVALAVLDGLWPAPGPAREASMERQLAALDASIAALPAATRAELAQLLSLLCSAPGRLAMTGLKQDWPQASVAEIGAALEGLRHSRLALRQQVYFALRDLNAAVFFTQPEHWALMGYPGPRDI</sequence>
<gene>
    <name evidence="1" type="ORF">DFR39_103254</name>
</gene>
<evidence type="ECO:0000313" key="1">
    <source>
        <dbReference type="EMBL" id="TDP11328.1"/>
    </source>
</evidence>
<name>A0A4R6N7D1_9BURK</name>